<reference evidence="1 2" key="1">
    <citation type="submission" date="2016-10" db="EMBL/GenBank/DDBJ databases">
        <authorList>
            <person name="de Groot N.N."/>
        </authorList>
    </citation>
    <scope>NUCLEOTIDE SEQUENCE [LARGE SCALE GENOMIC DNA]</scope>
    <source>
        <strain evidence="1 2">S5-249</strain>
    </source>
</reference>
<dbReference type="EMBL" id="FOZG01000001">
    <property type="protein sequence ID" value="SFR86594.1"/>
    <property type="molecule type" value="Genomic_DNA"/>
</dbReference>
<accession>A0A1I6K621</accession>
<protein>
    <submittedName>
        <fullName evidence="1">Uncharacterized protein</fullName>
    </submittedName>
</protein>
<dbReference type="Proteomes" id="UP000198824">
    <property type="component" value="Unassembled WGS sequence"/>
</dbReference>
<dbReference type="AlphaFoldDB" id="A0A1I6K621"/>
<dbReference type="RefSeq" id="WP_093312635.1">
    <property type="nucleotide sequence ID" value="NZ_FOZG01000001.1"/>
</dbReference>
<organism evidence="1 2">
    <name type="scientific">Sphingomonas jatrophae</name>
    <dbReference type="NCBI Taxonomy" id="1166337"/>
    <lineage>
        <taxon>Bacteria</taxon>
        <taxon>Pseudomonadati</taxon>
        <taxon>Pseudomonadota</taxon>
        <taxon>Alphaproteobacteria</taxon>
        <taxon>Sphingomonadales</taxon>
        <taxon>Sphingomonadaceae</taxon>
        <taxon>Sphingomonas</taxon>
    </lineage>
</organism>
<sequence length="75" mass="7386">MAILGKIIAAPLKALGIVSTPGKAPSPLPSVTRDDAVAQVAADDELRRRKGGAADIITGATGAEAPLTGGKLILG</sequence>
<proteinExistence type="predicted"/>
<evidence type="ECO:0000313" key="2">
    <source>
        <dbReference type="Proteomes" id="UP000198824"/>
    </source>
</evidence>
<keyword evidence="2" id="KW-1185">Reference proteome</keyword>
<evidence type="ECO:0000313" key="1">
    <source>
        <dbReference type="EMBL" id="SFR86594.1"/>
    </source>
</evidence>
<dbReference type="OrthoDB" id="9960041at2"/>
<dbReference type="STRING" id="1166337.SAMN05192580_1359"/>
<gene>
    <name evidence="1" type="ORF">SAMN05192580_1359</name>
</gene>
<name>A0A1I6K621_9SPHN</name>